<sequence>MKTFILSLSAALALLASSAGQAADAAQPQDSGQKRAKQYQEMLAVYPLLPLQILQGPTQYLLDTCKKTFPNDQEKISVAFDQLPLASYQLEVRLNGQTIPAGGLMLENMKKAIGPMENNQESAFYCKHPDVFIRQLMRSMGIPESYKQVLDKVLADSPAAPASH</sequence>
<reference evidence="2 3" key="1">
    <citation type="submission" date="2021-05" db="EMBL/GenBank/DDBJ databases">
        <title>Draft Whole Genome Sequencing Of Biosensor Chromobacterium violaceum Strain CV026 Reveals A Regulatory RNA In Chromobacterium violaceum Phenotype Regulatory Network.</title>
        <authorList>
            <person name="Hong K.W."/>
            <person name="Chan K.G."/>
            <person name="Chang C.-Y."/>
        </authorList>
    </citation>
    <scope>NUCLEOTIDE SEQUENCE [LARGE SCALE GENOMIC DNA]</scope>
    <source>
        <strain evidence="2 3">ATCC 31532</strain>
    </source>
</reference>
<keyword evidence="1" id="KW-0732">Signal</keyword>
<evidence type="ECO:0000256" key="1">
    <source>
        <dbReference type="SAM" id="SignalP"/>
    </source>
</evidence>
<feature type="signal peptide" evidence="1">
    <location>
        <begin position="1"/>
        <end position="22"/>
    </location>
</feature>
<gene>
    <name evidence="2" type="ORF">KIF53_21850</name>
</gene>
<evidence type="ECO:0000313" key="2">
    <source>
        <dbReference type="EMBL" id="MBW8290285.1"/>
    </source>
</evidence>
<feature type="chain" id="PRO_5046859157" evidence="1">
    <location>
        <begin position="23"/>
        <end position="164"/>
    </location>
</feature>
<name>A0ABS7FJM3_9NEIS</name>
<protein>
    <submittedName>
        <fullName evidence="2">Uncharacterized protein</fullName>
    </submittedName>
</protein>
<evidence type="ECO:0000313" key="3">
    <source>
        <dbReference type="Proteomes" id="UP000711178"/>
    </source>
</evidence>
<proteinExistence type="predicted"/>
<organism evidence="2 3">
    <name type="scientific">Chromobacterium subtsugae</name>
    <dbReference type="NCBI Taxonomy" id="251747"/>
    <lineage>
        <taxon>Bacteria</taxon>
        <taxon>Pseudomonadati</taxon>
        <taxon>Pseudomonadota</taxon>
        <taxon>Betaproteobacteria</taxon>
        <taxon>Neisseriales</taxon>
        <taxon>Chromobacteriaceae</taxon>
        <taxon>Chromobacterium</taxon>
    </lineage>
</organism>
<accession>A0ABS7FJM3</accession>
<dbReference type="GeneID" id="89684180"/>
<comment type="caution">
    <text evidence="2">The sequence shown here is derived from an EMBL/GenBank/DDBJ whole genome shotgun (WGS) entry which is preliminary data.</text>
</comment>
<dbReference type="EMBL" id="JAHDTB010000041">
    <property type="protein sequence ID" value="MBW8290285.1"/>
    <property type="molecule type" value="Genomic_DNA"/>
</dbReference>
<keyword evidence="3" id="KW-1185">Reference proteome</keyword>
<dbReference type="RefSeq" id="WP_146008378.1">
    <property type="nucleotide sequence ID" value="NZ_CP142381.1"/>
</dbReference>
<dbReference type="Proteomes" id="UP000711178">
    <property type="component" value="Unassembled WGS sequence"/>
</dbReference>